<name>A0ABD1QTP3_9LAMI</name>
<dbReference type="InterPro" id="IPR044216">
    <property type="entry name" value="WDL7"/>
</dbReference>
<dbReference type="Proteomes" id="UP001604336">
    <property type="component" value="Unassembled WGS sequence"/>
</dbReference>
<proteinExistence type="predicted"/>
<dbReference type="EMBL" id="JBFOLK010000010">
    <property type="protein sequence ID" value="KAL2479565.1"/>
    <property type="molecule type" value="Genomic_DNA"/>
</dbReference>
<protein>
    <submittedName>
        <fullName evidence="2">TPX2 domain-containing protein</fullName>
    </submittedName>
</protein>
<dbReference type="PANTHER" id="PTHR47067">
    <property type="entry name" value="TPX2 (TARGETING PROTEIN FOR XKLP2) PROTEIN FAMILY-RELATED"/>
    <property type="match status" value="1"/>
</dbReference>
<reference evidence="3" key="1">
    <citation type="submission" date="2024-07" db="EMBL/GenBank/DDBJ databases">
        <title>Two chromosome-level genome assemblies of Korean endemic species Abeliophyllum distichum and Forsythia ovata (Oleaceae).</title>
        <authorList>
            <person name="Jang H."/>
        </authorList>
    </citation>
    <scope>NUCLEOTIDE SEQUENCE [LARGE SCALE GENOMIC DNA]</scope>
</reference>
<organism evidence="2 3">
    <name type="scientific">Abeliophyllum distichum</name>
    <dbReference type="NCBI Taxonomy" id="126358"/>
    <lineage>
        <taxon>Eukaryota</taxon>
        <taxon>Viridiplantae</taxon>
        <taxon>Streptophyta</taxon>
        <taxon>Embryophyta</taxon>
        <taxon>Tracheophyta</taxon>
        <taxon>Spermatophyta</taxon>
        <taxon>Magnoliopsida</taxon>
        <taxon>eudicotyledons</taxon>
        <taxon>Gunneridae</taxon>
        <taxon>Pentapetalae</taxon>
        <taxon>asterids</taxon>
        <taxon>lamiids</taxon>
        <taxon>Lamiales</taxon>
        <taxon>Oleaceae</taxon>
        <taxon>Forsythieae</taxon>
        <taxon>Abeliophyllum</taxon>
    </lineage>
</organism>
<evidence type="ECO:0000313" key="2">
    <source>
        <dbReference type="EMBL" id="KAL2479565.1"/>
    </source>
</evidence>
<dbReference type="PANTHER" id="PTHR47067:SF7">
    <property type="entry name" value="TPX2 (TARGETING PROTEIN FOR XKLP2) PROTEIN FAMILY"/>
    <property type="match status" value="1"/>
</dbReference>
<evidence type="ECO:0000313" key="3">
    <source>
        <dbReference type="Proteomes" id="UP001604336"/>
    </source>
</evidence>
<accession>A0ABD1QTP3</accession>
<keyword evidence="3" id="KW-1185">Reference proteome</keyword>
<comment type="caution">
    <text evidence="2">The sequence shown here is derived from an EMBL/GenBank/DDBJ whole genome shotgun (WGS) entry which is preliminary data.</text>
</comment>
<dbReference type="AlphaFoldDB" id="A0ABD1QTP3"/>
<evidence type="ECO:0000256" key="1">
    <source>
        <dbReference type="SAM" id="MobiDB-lite"/>
    </source>
</evidence>
<sequence>MGDVHVELCRQKVSSQSIKPGTSWWTQCFFSICKTWDSMVDSGVLILAFPYASDFPMKPNRRTPCLLLGSQFLLGVAQKKAFFEAHYKRIAAQKVAALLEQANSVDEQKISGTKVHDHNEDVENVESNEVENDKVDQKAPVTEKEALIETPVKKISMNQLHNLENKDTVSGSETNDILKVDKCLLKVIEIDKKNSIAEREKQSITRKKRSSLSSLKSWFLCKTYKVPRLENKSHSKSLIARQNNLQSPQSAS</sequence>
<feature type="compositionally biased region" description="Polar residues" evidence="1">
    <location>
        <begin position="240"/>
        <end position="252"/>
    </location>
</feature>
<gene>
    <name evidence="2" type="ORF">Adt_32531</name>
</gene>
<feature type="region of interest" description="Disordered" evidence="1">
    <location>
        <begin position="232"/>
        <end position="252"/>
    </location>
</feature>